<keyword evidence="1" id="KW-1133">Transmembrane helix</keyword>
<name>A0ABW3PC91_9LACO</name>
<keyword evidence="1" id="KW-0812">Transmembrane</keyword>
<dbReference type="Proteomes" id="UP001597156">
    <property type="component" value="Unassembled WGS sequence"/>
</dbReference>
<organism evidence="2 3">
    <name type="scientific">Lentilactobacillus raoultii</name>
    <dbReference type="NCBI Taxonomy" id="1987503"/>
    <lineage>
        <taxon>Bacteria</taxon>
        <taxon>Bacillati</taxon>
        <taxon>Bacillota</taxon>
        <taxon>Bacilli</taxon>
        <taxon>Lactobacillales</taxon>
        <taxon>Lactobacillaceae</taxon>
        <taxon>Lentilactobacillus</taxon>
    </lineage>
</organism>
<protein>
    <submittedName>
        <fullName evidence="2">Uncharacterized protein</fullName>
    </submittedName>
</protein>
<dbReference type="EMBL" id="JBHTLH010000006">
    <property type="protein sequence ID" value="MFD1124249.1"/>
    <property type="molecule type" value="Genomic_DNA"/>
</dbReference>
<keyword evidence="3" id="KW-1185">Reference proteome</keyword>
<feature type="transmembrane region" description="Helical" evidence="1">
    <location>
        <begin position="36"/>
        <end position="57"/>
    </location>
</feature>
<accession>A0ABW3PC91</accession>
<dbReference type="RefSeq" id="WP_162919776.1">
    <property type="nucleotide sequence ID" value="NZ_JBHTLH010000006.1"/>
</dbReference>
<reference evidence="3" key="1">
    <citation type="journal article" date="2019" name="Int. J. Syst. Evol. Microbiol.">
        <title>The Global Catalogue of Microorganisms (GCM) 10K type strain sequencing project: providing services to taxonomists for standard genome sequencing and annotation.</title>
        <authorList>
            <consortium name="The Broad Institute Genomics Platform"/>
            <consortium name="The Broad Institute Genome Sequencing Center for Infectious Disease"/>
            <person name="Wu L."/>
            <person name="Ma J."/>
        </authorList>
    </citation>
    <scope>NUCLEOTIDE SEQUENCE [LARGE SCALE GENOMIC DNA]</scope>
    <source>
        <strain evidence="3">CCUG 71848</strain>
    </source>
</reference>
<feature type="transmembrane region" description="Helical" evidence="1">
    <location>
        <begin position="6"/>
        <end position="24"/>
    </location>
</feature>
<evidence type="ECO:0000313" key="2">
    <source>
        <dbReference type="EMBL" id="MFD1124249.1"/>
    </source>
</evidence>
<proteinExistence type="predicted"/>
<evidence type="ECO:0000256" key="1">
    <source>
        <dbReference type="SAM" id="Phobius"/>
    </source>
</evidence>
<sequence>MTVLIPIFFLLLIISIIVAFTDLMRKGRVRKRRIGSIICFAVLLGYSLYEAVFVYHLY</sequence>
<keyword evidence="1" id="KW-0472">Membrane</keyword>
<gene>
    <name evidence="2" type="ORF">ACFQ22_02575</name>
</gene>
<comment type="caution">
    <text evidence="2">The sequence shown here is derived from an EMBL/GenBank/DDBJ whole genome shotgun (WGS) entry which is preliminary data.</text>
</comment>
<evidence type="ECO:0000313" key="3">
    <source>
        <dbReference type="Proteomes" id="UP001597156"/>
    </source>
</evidence>